<feature type="transmembrane region" description="Helical" evidence="6">
    <location>
        <begin position="129"/>
        <end position="149"/>
    </location>
</feature>
<dbReference type="PIRSF" id="PIRSF035875">
    <property type="entry name" value="RNase_BN"/>
    <property type="match status" value="1"/>
</dbReference>
<feature type="transmembrane region" description="Helical" evidence="6">
    <location>
        <begin position="233"/>
        <end position="255"/>
    </location>
</feature>
<feature type="transmembrane region" description="Helical" evidence="6">
    <location>
        <begin position="169"/>
        <end position="186"/>
    </location>
</feature>
<keyword evidence="5 6" id="KW-0472">Membrane</keyword>
<dbReference type="PANTHER" id="PTHR30213:SF0">
    <property type="entry name" value="UPF0761 MEMBRANE PROTEIN YIHY"/>
    <property type="match status" value="1"/>
</dbReference>
<protein>
    <submittedName>
        <fullName evidence="7">Inner membrane protein YihY, formerly thought to be RNase BN</fullName>
    </submittedName>
</protein>
<evidence type="ECO:0000313" key="7">
    <source>
        <dbReference type="EMBL" id="SFV64786.1"/>
    </source>
</evidence>
<evidence type="ECO:0000256" key="6">
    <source>
        <dbReference type="SAM" id="Phobius"/>
    </source>
</evidence>
<feature type="transmembrane region" description="Helical" evidence="6">
    <location>
        <begin position="32"/>
        <end position="55"/>
    </location>
</feature>
<dbReference type="EMBL" id="FPHC01000071">
    <property type="protein sequence ID" value="SFV64786.1"/>
    <property type="molecule type" value="Genomic_DNA"/>
</dbReference>
<dbReference type="AlphaFoldDB" id="A0A1W1CG63"/>
<evidence type="ECO:0000256" key="3">
    <source>
        <dbReference type="ARBA" id="ARBA00022692"/>
    </source>
</evidence>
<evidence type="ECO:0000256" key="2">
    <source>
        <dbReference type="ARBA" id="ARBA00022475"/>
    </source>
</evidence>
<proteinExistence type="predicted"/>
<dbReference type="InterPro" id="IPR017039">
    <property type="entry name" value="Virul_fac_BrkB"/>
</dbReference>
<name>A0A1W1CG63_9ZZZZ</name>
<dbReference type="NCBIfam" id="TIGR00765">
    <property type="entry name" value="yihY_not_rbn"/>
    <property type="match status" value="1"/>
</dbReference>
<evidence type="ECO:0000256" key="4">
    <source>
        <dbReference type="ARBA" id="ARBA00022989"/>
    </source>
</evidence>
<dbReference type="Pfam" id="PF03631">
    <property type="entry name" value="Virul_fac_BrkB"/>
    <property type="match status" value="1"/>
</dbReference>
<organism evidence="7">
    <name type="scientific">hydrothermal vent metagenome</name>
    <dbReference type="NCBI Taxonomy" id="652676"/>
    <lineage>
        <taxon>unclassified sequences</taxon>
        <taxon>metagenomes</taxon>
        <taxon>ecological metagenomes</taxon>
    </lineage>
</organism>
<keyword evidence="2" id="KW-1003">Cell membrane</keyword>
<evidence type="ECO:0000256" key="5">
    <source>
        <dbReference type="ARBA" id="ARBA00023136"/>
    </source>
</evidence>
<sequence length="276" mass="32127">MKIFSSIPQFIKTFREGLFDDRIGYYASSMSWSTLFAIIPILVILLSVFTHLPIFDTVYQDIHNLLFTNLMPTHSAEIMKYIDEFVANSASLGMVGVVYVLIATVMFFKDYDFVVNDIFETPRRTAVEAFRAYTLLVLIVPIMLGVSFYISSKVQYYLNKSEITNSIHLYYFLPFLMIWGTFYVAYQLSAHTTISKRVAFVSSFAASLLWYLAKMGFIFYVTKNHTYTSIYGGISTLLFFFLWIYISWMIFLYGLRFCYLLDKGKKDLEDNSKELL</sequence>
<evidence type="ECO:0000256" key="1">
    <source>
        <dbReference type="ARBA" id="ARBA00004651"/>
    </source>
</evidence>
<comment type="subcellular location">
    <subcellularLocation>
        <location evidence="1">Cell membrane</location>
        <topology evidence="1">Multi-pass membrane protein</topology>
    </subcellularLocation>
</comment>
<accession>A0A1W1CG63</accession>
<reference evidence="7" key="1">
    <citation type="submission" date="2016-10" db="EMBL/GenBank/DDBJ databases">
        <authorList>
            <person name="de Groot N.N."/>
        </authorList>
    </citation>
    <scope>NUCLEOTIDE SEQUENCE</scope>
</reference>
<feature type="transmembrane region" description="Helical" evidence="6">
    <location>
        <begin position="198"/>
        <end position="221"/>
    </location>
</feature>
<dbReference type="PANTHER" id="PTHR30213">
    <property type="entry name" value="INNER MEMBRANE PROTEIN YHJD"/>
    <property type="match status" value="1"/>
</dbReference>
<dbReference type="GO" id="GO:0005886">
    <property type="term" value="C:plasma membrane"/>
    <property type="evidence" value="ECO:0007669"/>
    <property type="project" value="UniProtKB-SubCell"/>
</dbReference>
<keyword evidence="3 6" id="KW-0812">Transmembrane</keyword>
<feature type="transmembrane region" description="Helical" evidence="6">
    <location>
        <begin position="85"/>
        <end position="108"/>
    </location>
</feature>
<gene>
    <name evidence="7" type="ORF">MNB_SV-6-326</name>
</gene>
<keyword evidence="4 6" id="KW-1133">Transmembrane helix</keyword>